<feature type="region of interest" description="Disordered" evidence="1">
    <location>
        <begin position="28"/>
        <end position="53"/>
    </location>
</feature>
<feature type="chain" id="PRO_5038926499" description="RdlA protein" evidence="2">
    <location>
        <begin position="23"/>
        <end position="113"/>
    </location>
</feature>
<sequence>MRKLRKAAVVIAVLGSVGFLGAGPAIAHGGSQGGTNSFSSDREDGGKRGGREGIFGVSQATQCRSHDLNIDVLGAVGLLDGALGNALNGEGSAGAQQTKLGSDMGCNNGAFQK</sequence>
<feature type="compositionally biased region" description="Basic and acidic residues" evidence="1">
    <location>
        <begin position="40"/>
        <end position="51"/>
    </location>
</feature>
<protein>
    <recommendedName>
        <fullName evidence="5">RdlA protein</fullName>
    </recommendedName>
</protein>
<dbReference type="EMBL" id="BHXC01000007">
    <property type="protein sequence ID" value="GCB95700.1"/>
    <property type="molecule type" value="Genomic_DNA"/>
</dbReference>
<dbReference type="AlphaFoldDB" id="A0A401RDJ7"/>
<comment type="caution">
    <text evidence="3">The sequence shown here is derived from an EMBL/GenBank/DDBJ whole genome shotgun (WGS) entry which is preliminary data.</text>
</comment>
<evidence type="ECO:0000313" key="4">
    <source>
        <dbReference type="Proteomes" id="UP000288351"/>
    </source>
</evidence>
<name>A0A401RDJ7_STRNR</name>
<feature type="signal peptide" evidence="2">
    <location>
        <begin position="1"/>
        <end position="22"/>
    </location>
</feature>
<evidence type="ECO:0000313" key="3">
    <source>
        <dbReference type="EMBL" id="GCB95700.1"/>
    </source>
</evidence>
<proteinExistence type="predicted"/>
<evidence type="ECO:0008006" key="5">
    <source>
        <dbReference type="Google" id="ProtNLM"/>
    </source>
</evidence>
<evidence type="ECO:0000256" key="2">
    <source>
        <dbReference type="SAM" id="SignalP"/>
    </source>
</evidence>
<keyword evidence="2" id="KW-0732">Signal</keyword>
<dbReference type="Proteomes" id="UP000288351">
    <property type="component" value="Unassembled WGS sequence"/>
</dbReference>
<dbReference type="RefSeq" id="WP_016570383.1">
    <property type="nucleotide sequence ID" value="NZ_BHXC01000007.1"/>
</dbReference>
<evidence type="ECO:0000256" key="1">
    <source>
        <dbReference type="SAM" id="MobiDB-lite"/>
    </source>
</evidence>
<reference evidence="3 4" key="1">
    <citation type="journal article" date="2019" name="Microbiol. Resour. Announc.">
        <title>Draft Genome Sequence of the Most Traditional epsilon-Poly-l-Lysine Producer, Streptomyces albulus NBRC14147.</title>
        <authorList>
            <person name="Yamanaka K."/>
            <person name="Hamano Y."/>
        </authorList>
    </citation>
    <scope>NUCLEOTIDE SEQUENCE [LARGE SCALE GENOMIC DNA]</scope>
    <source>
        <strain evidence="3 4">NBRC 14147</strain>
    </source>
</reference>
<accession>A0A401RDJ7</accession>
<gene>
    <name evidence="3" type="ORF">SALB_08507</name>
</gene>
<organism evidence="3 4">
    <name type="scientific">Streptomyces noursei</name>
    <name type="common">Streptomyces albulus</name>
    <dbReference type="NCBI Taxonomy" id="1971"/>
    <lineage>
        <taxon>Bacteria</taxon>
        <taxon>Bacillati</taxon>
        <taxon>Actinomycetota</taxon>
        <taxon>Actinomycetes</taxon>
        <taxon>Kitasatosporales</taxon>
        <taxon>Streptomycetaceae</taxon>
        <taxon>Streptomyces</taxon>
    </lineage>
</organism>